<accession>A0A410FSD9</accession>
<protein>
    <submittedName>
        <fullName evidence="1">Uncharacterized protein</fullName>
    </submittedName>
</protein>
<sequence>MNVRTWTIAMALAGAVGLVSLGCDFVFSYKSITAPVGTWGEVGIRVYKTHANCTLPSPYAYDITTAGVQILDETPWNEVQPNVIEKWVILSLAEVGDGLLKISKTCTKEGYEEGILPIRVTAPTADGAWFQAWSGTYPFESPVGYTLASVVGDASLNGDVLSVGGVSLALPTVPQMLAGRTVSVRLFYVMRDGKPFPLLIVGEGLFWRYDALLSADE</sequence>
<proteinExistence type="predicted"/>
<evidence type="ECO:0000313" key="1">
    <source>
        <dbReference type="EMBL" id="QAA75881.1"/>
    </source>
</evidence>
<reference evidence="2" key="1">
    <citation type="submission" date="2018-12" db="EMBL/GenBank/DDBJ databases">
        <title>Complete genome sequence of an uncultured bacterium of the candidate phylum Bipolaricaulota.</title>
        <authorList>
            <person name="Kadnikov V.V."/>
            <person name="Mardanov A.V."/>
            <person name="Beletsky A.V."/>
            <person name="Frank Y.A."/>
            <person name="Karnachuk O.V."/>
            <person name="Ravin N.V."/>
        </authorList>
    </citation>
    <scope>NUCLEOTIDE SEQUENCE [LARGE SCALE GENOMIC DNA]</scope>
</reference>
<organism evidence="1 2">
    <name type="scientific">Bipolaricaulis sibiricus</name>
    <dbReference type="NCBI Taxonomy" id="2501609"/>
    <lineage>
        <taxon>Bacteria</taxon>
        <taxon>Candidatus Bipolaricaulota</taxon>
        <taxon>Candidatus Bipolaricaulia</taxon>
        <taxon>Candidatus Bipolaricaulales</taxon>
        <taxon>Candidatus Bipolaricaulaceae</taxon>
        <taxon>Candidatus Bipolaricaulis</taxon>
    </lineage>
</organism>
<dbReference type="AlphaFoldDB" id="A0A410FSD9"/>
<evidence type="ECO:0000313" key="2">
    <source>
        <dbReference type="Proteomes" id="UP000287233"/>
    </source>
</evidence>
<gene>
    <name evidence="1" type="ORF">BIP78_0113</name>
</gene>
<dbReference type="Proteomes" id="UP000287233">
    <property type="component" value="Chromosome"/>
</dbReference>
<name>A0A410FSD9_BIPS1</name>
<dbReference type="KEGG" id="bih:BIP78_0113"/>
<dbReference type="PROSITE" id="PS51257">
    <property type="entry name" value="PROKAR_LIPOPROTEIN"/>
    <property type="match status" value="1"/>
</dbReference>
<dbReference type="EMBL" id="CP034928">
    <property type="protein sequence ID" value="QAA75881.1"/>
    <property type="molecule type" value="Genomic_DNA"/>
</dbReference>